<dbReference type="EMBL" id="OBDZ01000044">
    <property type="protein sequence ID" value="SNY46696.1"/>
    <property type="molecule type" value="Genomic_DNA"/>
</dbReference>
<dbReference type="SMART" id="SM00382">
    <property type="entry name" value="AAA"/>
    <property type="match status" value="1"/>
</dbReference>
<accession>A0A285IHZ8</accession>
<name>A0A285IHZ8_9FIRM</name>
<dbReference type="InterPro" id="IPR052934">
    <property type="entry name" value="Methyl-DNA_Rec/Restrict_Enz"/>
</dbReference>
<evidence type="ECO:0000259" key="1">
    <source>
        <dbReference type="SMART" id="SM00382"/>
    </source>
</evidence>
<dbReference type="Gene3D" id="3.40.50.300">
    <property type="entry name" value="P-loop containing nucleotide triphosphate hydrolases"/>
    <property type="match status" value="1"/>
</dbReference>
<dbReference type="SUPFAM" id="SSF52540">
    <property type="entry name" value="P-loop containing nucleoside triphosphate hydrolases"/>
    <property type="match status" value="1"/>
</dbReference>
<proteinExistence type="predicted"/>
<organism evidence="2 3">
    <name type="scientific">Orenia metallireducens</name>
    <dbReference type="NCBI Taxonomy" id="1413210"/>
    <lineage>
        <taxon>Bacteria</taxon>
        <taxon>Bacillati</taxon>
        <taxon>Bacillota</taxon>
        <taxon>Clostridia</taxon>
        <taxon>Halanaerobiales</taxon>
        <taxon>Halobacteroidaceae</taxon>
        <taxon>Orenia</taxon>
    </lineage>
</organism>
<feature type="domain" description="AAA+ ATPase" evidence="1">
    <location>
        <begin position="414"/>
        <end position="591"/>
    </location>
</feature>
<gene>
    <name evidence="2" type="ORF">SAMN06265827_1449</name>
</gene>
<dbReference type="PANTHER" id="PTHR37291:SF1">
    <property type="entry name" value="TYPE IV METHYL-DIRECTED RESTRICTION ENZYME ECOKMCRB SUBUNIT"/>
    <property type="match status" value="1"/>
</dbReference>
<dbReference type="Proteomes" id="UP000219573">
    <property type="component" value="Unassembled WGS sequence"/>
</dbReference>
<dbReference type="OrthoDB" id="9781481at2"/>
<dbReference type="PANTHER" id="PTHR37291">
    <property type="entry name" value="5-METHYLCYTOSINE-SPECIFIC RESTRICTION ENZYME B"/>
    <property type="match status" value="1"/>
</dbReference>
<dbReference type="InterPro" id="IPR027417">
    <property type="entry name" value="P-loop_NTPase"/>
</dbReference>
<dbReference type="Pfam" id="PF07728">
    <property type="entry name" value="AAA_5"/>
    <property type="match status" value="1"/>
</dbReference>
<dbReference type="RefSeq" id="WP_097019552.1">
    <property type="nucleotide sequence ID" value="NZ_OBDZ01000044.1"/>
</dbReference>
<reference evidence="3" key="1">
    <citation type="submission" date="2017-09" db="EMBL/GenBank/DDBJ databases">
        <authorList>
            <person name="Varghese N."/>
            <person name="Submissions S."/>
        </authorList>
    </citation>
    <scope>NUCLEOTIDE SEQUENCE [LARGE SCALE GENOMIC DNA]</scope>
    <source>
        <strain evidence="3">MSL47</strain>
    </source>
</reference>
<evidence type="ECO:0000313" key="3">
    <source>
        <dbReference type="Proteomes" id="UP000219573"/>
    </source>
</evidence>
<keyword evidence="3" id="KW-1185">Reference proteome</keyword>
<dbReference type="GO" id="GO:0005524">
    <property type="term" value="F:ATP binding"/>
    <property type="evidence" value="ECO:0007669"/>
    <property type="project" value="InterPro"/>
</dbReference>
<dbReference type="GO" id="GO:0016887">
    <property type="term" value="F:ATP hydrolysis activity"/>
    <property type="evidence" value="ECO:0007669"/>
    <property type="project" value="InterPro"/>
</dbReference>
<dbReference type="InterPro" id="IPR011704">
    <property type="entry name" value="ATPase_dyneun-rel_AAA"/>
</dbReference>
<dbReference type="AlphaFoldDB" id="A0A285IHZ8"/>
<protein>
    <submittedName>
        <fullName evidence="2">AAA domain (Dynein-related subfamily)</fullName>
    </submittedName>
</protein>
<dbReference type="STRING" id="1413210.U472_04945"/>
<dbReference type="InterPro" id="IPR003593">
    <property type="entry name" value="AAA+_ATPase"/>
</dbReference>
<evidence type="ECO:0000313" key="2">
    <source>
        <dbReference type="EMBL" id="SNY46696.1"/>
    </source>
</evidence>
<sequence>MKVIESIKSDLNNYQKSYKFIVYKAFFDLANTGIVKINDLIKYFQGFYLDRKVRELDVEEENTASQIKNIESTSFNQLKNYVRRMPLDKIHYLIEANDLVRMDQDLWSQLTRNNIFELQEYIDQKIEDYFNERTGGYKMAIPDMSREEIIEALNKFDHNYRDTEEWIDFTLDKRHKYVIKYEDKTYPVKEIIRIAGDYNVPSFSGGREANSYLSQRGFEIVELDNENSQKELLLKKKVNWSMFNSGITLPLDSHSKFYEANNEIIEPGSSHKVKLLIEDQEFEINLANVNRNSSSETLQLRYDSNDELIELLQNIFADSYQYIVEERERLKEEEGKERPYVDVPEEGAEYIKIYSSKIPYQYIVELISNQRKFTLYKNKLSNKEMIKEIKEYISSKGFTYPGGLIENFYLSLKTKPFVLLAGISGTGKTKLVQLFAEAIGCTNQNNRFKIIPVRPDWSDGSDLLGYKNIKDKFNPGPMIDIIKDAIDEPENIYILCLDEMNLARVEYYFSDLLSVMETRARDEERIKSNKLLKKTDFVKEEDKENYAGLYLPDNLYLVGTVNMDETTHPFSKKVLDRANTIEFSEVNLASFDLDQEEKESLKRVDNNFLQSNYITLNDCKEADKGFIKEVIDKLIDINDILKKENLHVGYRVRDEILFYMLYNQQEELISLEDAFDFQIMQKILPRIQGSSYLIKNILIDLVKVTSGMGFSKEETIIGDQVIDGIEKNNNKIPYPRSSKKLAYMIKRFEEDGFTAYWL</sequence>